<dbReference type="Proteomes" id="UP000503011">
    <property type="component" value="Chromosome"/>
</dbReference>
<reference evidence="2 3" key="1">
    <citation type="submission" date="2020-03" db="EMBL/GenBank/DDBJ databases">
        <title>Whole genome shotgun sequence of Phytohabitans suffuscus NBRC 105367.</title>
        <authorList>
            <person name="Komaki H."/>
            <person name="Tamura T."/>
        </authorList>
    </citation>
    <scope>NUCLEOTIDE SEQUENCE [LARGE SCALE GENOMIC DNA]</scope>
    <source>
        <strain evidence="2 3">NBRC 105367</strain>
    </source>
</reference>
<dbReference type="EMBL" id="AP022871">
    <property type="protein sequence ID" value="BCB83211.1"/>
    <property type="molecule type" value="Genomic_DNA"/>
</dbReference>
<evidence type="ECO:0000256" key="1">
    <source>
        <dbReference type="SAM" id="MobiDB-lite"/>
    </source>
</evidence>
<feature type="region of interest" description="Disordered" evidence="1">
    <location>
        <begin position="26"/>
        <end position="49"/>
    </location>
</feature>
<evidence type="ECO:0000313" key="3">
    <source>
        <dbReference type="Proteomes" id="UP000503011"/>
    </source>
</evidence>
<reference evidence="2 3" key="2">
    <citation type="submission" date="2020-03" db="EMBL/GenBank/DDBJ databases">
        <authorList>
            <person name="Ichikawa N."/>
            <person name="Kimura A."/>
            <person name="Kitahashi Y."/>
            <person name="Uohara A."/>
        </authorList>
    </citation>
    <scope>NUCLEOTIDE SEQUENCE [LARGE SCALE GENOMIC DNA]</scope>
    <source>
        <strain evidence="2 3">NBRC 105367</strain>
    </source>
</reference>
<organism evidence="2 3">
    <name type="scientific">Phytohabitans suffuscus</name>
    <dbReference type="NCBI Taxonomy" id="624315"/>
    <lineage>
        <taxon>Bacteria</taxon>
        <taxon>Bacillati</taxon>
        <taxon>Actinomycetota</taxon>
        <taxon>Actinomycetes</taxon>
        <taxon>Micromonosporales</taxon>
        <taxon>Micromonosporaceae</taxon>
    </lineage>
</organism>
<dbReference type="AlphaFoldDB" id="A0A6F8YB77"/>
<name>A0A6F8YB77_9ACTN</name>
<dbReference type="KEGG" id="psuu:Psuf_005240"/>
<keyword evidence="3" id="KW-1185">Reference proteome</keyword>
<evidence type="ECO:0000313" key="2">
    <source>
        <dbReference type="EMBL" id="BCB83211.1"/>
    </source>
</evidence>
<protein>
    <submittedName>
        <fullName evidence="2">Uncharacterized protein</fullName>
    </submittedName>
</protein>
<accession>A0A6F8YB77</accession>
<proteinExistence type="predicted"/>
<sequence>MFCGTYPGTIRAVTLHRPILAADACPTTARPGPRNVAGRRLSARGGQTAPVAVARDDRAVVAASRGAVCRELPSVTVAPGA</sequence>
<gene>
    <name evidence="2" type="ORF">Psuf_005240</name>
</gene>